<evidence type="ECO:0000256" key="3">
    <source>
        <dbReference type="ARBA" id="ARBA00013278"/>
    </source>
</evidence>
<feature type="compositionally biased region" description="Basic and acidic residues" evidence="10">
    <location>
        <begin position="593"/>
        <end position="635"/>
    </location>
</feature>
<dbReference type="AlphaFoldDB" id="A0A2D0SS98"/>
<dbReference type="KEGG" id="ipu:108277191"/>
<dbReference type="EC" id="3.1.1.4" evidence="3"/>
<evidence type="ECO:0000256" key="5">
    <source>
        <dbReference type="ARBA" id="ARBA00022723"/>
    </source>
</evidence>
<feature type="region of interest" description="Disordered" evidence="10">
    <location>
        <begin position="336"/>
        <end position="687"/>
    </location>
</feature>
<feature type="compositionally biased region" description="Basic and acidic residues" evidence="10">
    <location>
        <begin position="570"/>
        <end position="584"/>
    </location>
</feature>
<dbReference type="GO" id="GO:0004623">
    <property type="term" value="F:phospholipase A2 activity"/>
    <property type="evidence" value="ECO:0007669"/>
    <property type="project" value="UniProtKB-EC"/>
</dbReference>
<dbReference type="STRING" id="7998.ENSIPUP00000022085"/>
<reference evidence="13" key="1">
    <citation type="journal article" date="2016" name="Nat. Commun.">
        <title>The channel catfish genome sequence provides insights into the evolution of scale formation in teleosts.</title>
        <authorList>
            <person name="Liu Z."/>
            <person name="Liu S."/>
            <person name="Yao J."/>
            <person name="Bao L."/>
            <person name="Zhang J."/>
            <person name="Li Y."/>
            <person name="Jiang C."/>
            <person name="Sun L."/>
            <person name="Wang R."/>
            <person name="Zhang Y."/>
            <person name="Zhou T."/>
            <person name="Zeng Q."/>
            <person name="Fu Q."/>
            <person name="Gao S."/>
            <person name="Li N."/>
            <person name="Koren S."/>
            <person name="Jiang Y."/>
            <person name="Zimin A."/>
            <person name="Xu P."/>
            <person name="Phillippy A.M."/>
            <person name="Geng X."/>
            <person name="Song L."/>
            <person name="Sun F."/>
            <person name="Li C."/>
            <person name="Wang X."/>
            <person name="Chen A."/>
            <person name="Jin Y."/>
            <person name="Yuan Z."/>
            <person name="Yang Y."/>
            <person name="Tan S."/>
            <person name="Peatman E."/>
            <person name="Lu J."/>
            <person name="Qin Z."/>
            <person name="Dunham R."/>
            <person name="Li Z."/>
            <person name="Sonstegard T."/>
            <person name="Feng J."/>
            <person name="Danzmann R.G."/>
            <person name="Schroeder S."/>
            <person name="Scheffler B."/>
            <person name="Duke M.V."/>
            <person name="Ballard L."/>
            <person name="Kucuktas H."/>
            <person name="Kaltenboeck L."/>
            <person name="Liu H."/>
            <person name="Armbruster J."/>
            <person name="Xie Y."/>
            <person name="Kirby M.L."/>
            <person name="Tian Y."/>
            <person name="Flanagan M.E."/>
            <person name="Mu W."/>
            <person name="Waldbieser G.C."/>
        </authorList>
    </citation>
    <scope>NUCLEOTIDE SEQUENCE [LARGE SCALE GENOMIC DNA]</scope>
    <source>
        <strain evidence="13">SDA103</strain>
    </source>
</reference>
<evidence type="ECO:0000256" key="8">
    <source>
        <dbReference type="ARBA" id="ARBA00023098"/>
    </source>
</evidence>
<dbReference type="RefSeq" id="XP_017345180.2">
    <property type="nucleotide sequence ID" value="XM_017489691.3"/>
</dbReference>
<dbReference type="GO" id="GO:0006644">
    <property type="term" value="P:phospholipid metabolic process"/>
    <property type="evidence" value="ECO:0007669"/>
    <property type="project" value="InterPro"/>
</dbReference>
<dbReference type="CDD" id="cd04704">
    <property type="entry name" value="PLA2_bee_venom_like"/>
    <property type="match status" value="1"/>
</dbReference>
<evidence type="ECO:0000256" key="10">
    <source>
        <dbReference type="SAM" id="MobiDB-lite"/>
    </source>
</evidence>
<dbReference type="Pfam" id="PF05826">
    <property type="entry name" value="Phospholip_A2_2"/>
    <property type="match status" value="1"/>
</dbReference>
<feature type="compositionally biased region" description="Basic and acidic residues" evidence="10">
    <location>
        <begin position="649"/>
        <end position="660"/>
    </location>
</feature>
<evidence type="ECO:0000256" key="1">
    <source>
        <dbReference type="ARBA" id="ARBA00001913"/>
    </source>
</evidence>
<dbReference type="FunFam" id="1.20.90.10:FF:000002">
    <property type="entry name" value="Phospholipase A2 group III"/>
    <property type="match status" value="1"/>
</dbReference>
<feature type="compositionally biased region" description="Basic and acidic residues" evidence="10">
    <location>
        <begin position="532"/>
        <end position="546"/>
    </location>
</feature>
<feature type="compositionally biased region" description="Polar residues" evidence="10">
    <location>
        <begin position="368"/>
        <end position="380"/>
    </location>
</feature>
<dbReference type="Gene3D" id="1.20.90.10">
    <property type="entry name" value="Phospholipase A2 domain"/>
    <property type="match status" value="2"/>
</dbReference>
<organism evidence="13 14">
    <name type="scientific">Ictalurus punctatus</name>
    <name type="common">Channel catfish</name>
    <name type="synonym">Silurus punctatus</name>
    <dbReference type="NCBI Taxonomy" id="7998"/>
    <lineage>
        <taxon>Eukaryota</taxon>
        <taxon>Metazoa</taxon>
        <taxon>Chordata</taxon>
        <taxon>Craniata</taxon>
        <taxon>Vertebrata</taxon>
        <taxon>Euteleostomi</taxon>
        <taxon>Actinopterygii</taxon>
        <taxon>Neopterygii</taxon>
        <taxon>Teleostei</taxon>
        <taxon>Ostariophysi</taxon>
        <taxon>Siluriformes</taxon>
        <taxon>Ictaluridae</taxon>
        <taxon>Ictalurus</taxon>
    </lineage>
</organism>
<dbReference type="PANTHER" id="PTHR12253">
    <property type="entry name" value="RH14732P"/>
    <property type="match status" value="1"/>
</dbReference>
<sequence>MNGHCLSLVIVCLVSFFLDFSAGHFWTSARNSNFCFWTSSISNGQIHYMFLHQTTVGKERTLVLFDSIWNKENSLVDCITSNNRAVIKNFSSKCWIVRDRPFSDIPDGRFNISILVEPDGPCAALGQLPELGVPVRRTRDLESMDRKTIYQNSGESSQKLKRSKRAWMIPGTLWCGSGNKASVFSDLGLFVETDMCCREHDHCEQTIASFEFGYGVFNTNFFTLSHCDCDSKFRRCLHNANDSMSDMVGYGYFNLLKMRCFEFSQRMTCAERTWWGMCKLSQMTTYAVLKDATDYNSTFTVLEDDKLDLSIHHTVSFGNLTVTNDLVMSSGIVTEDATENHSSVPVPRRLSVTINTSQQPEPHEKTTKSLMNHPTSSSKTEPTDSPKTEPTDSPKTEPTDSPHNTTDSPKTEPTDSPKTEPTDSPHNTTDSPKTEPTDSPKTEPTDSPHNTTDSPKTEPTDSPKTEPTDSPHNTTDSPKTEPTDSPHNTTDSPKTEPTDSPKTEPTDSPKTEPTDSPKTEPTDSPHNTTDSPKTEPTDSPKTEPTDSPHNTTDSPKTEPTDSPHNTTDSPKTEPTDSPKTEPTDSPHNTTDSPKTEPTDSPHKTTDSPKTEPTDSPHKTTDSEHIQTTDEAKTETTDSPQTPTDSPHIQIRDSLKTETTDSPKTQATDSSQIKTTDSPKTHNHPKMCTRQKGKLDTCESYKDLDSCHYQIPALRENFGLRNAEHTTLYHCNCTARLARELAEEVEVDMVHVWLLDFVSQSCFFLPQNCTGSESCSTPSPNDAPRIERWSKGAAVWRHLAAPRRKAKRFHSKRSMRKDSPIRLHKKCLRMYSKLRKEVQQLYHT</sequence>
<dbReference type="InterPro" id="IPR016090">
    <property type="entry name" value="PLA2-like_dom"/>
</dbReference>
<dbReference type="InterPro" id="IPR033113">
    <property type="entry name" value="PLA2_histidine"/>
</dbReference>
<proteinExistence type="predicted"/>
<keyword evidence="4" id="KW-0964">Secreted</keyword>
<feature type="compositionally biased region" description="Basic and acidic residues" evidence="10">
    <location>
        <begin position="455"/>
        <end position="469"/>
    </location>
</feature>
<dbReference type="Proteomes" id="UP000221080">
    <property type="component" value="Chromosome 16"/>
</dbReference>
<feature type="signal peptide" evidence="11">
    <location>
        <begin position="1"/>
        <end position="23"/>
    </location>
</feature>
<gene>
    <name evidence="14" type="primary">pla2g3</name>
</gene>
<dbReference type="GO" id="GO:0050482">
    <property type="term" value="P:arachidonate secretion"/>
    <property type="evidence" value="ECO:0007669"/>
    <property type="project" value="InterPro"/>
</dbReference>
<dbReference type="SMART" id="SM00085">
    <property type="entry name" value="PA2c"/>
    <property type="match status" value="1"/>
</dbReference>
<evidence type="ECO:0000256" key="9">
    <source>
        <dbReference type="ARBA" id="ARBA00023157"/>
    </source>
</evidence>
<dbReference type="OrthoDB" id="10059604at2759"/>
<protein>
    <recommendedName>
        <fullName evidence="3">phospholipase A2</fullName>
        <ecNumber evidence="3">3.1.1.4</ecNumber>
    </recommendedName>
</protein>
<keyword evidence="6" id="KW-0378">Hydrolase</keyword>
<dbReference type="InterPro" id="IPR036444">
    <property type="entry name" value="PLipase_A2_dom_sf"/>
</dbReference>
<dbReference type="GO" id="GO:0005576">
    <property type="term" value="C:extracellular region"/>
    <property type="evidence" value="ECO:0007669"/>
    <property type="project" value="UniProtKB-SubCell"/>
</dbReference>
<feature type="compositionally biased region" description="Basic and acidic residues" evidence="10">
    <location>
        <begin position="432"/>
        <end position="446"/>
    </location>
</feature>
<evidence type="ECO:0000256" key="2">
    <source>
        <dbReference type="ARBA" id="ARBA00004613"/>
    </source>
</evidence>
<reference evidence="14" key="2">
    <citation type="submission" date="2025-08" db="UniProtKB">
        <authorList>
            <consortium name="RefSeq"/>
        </authorList>
    </citation>
    <scope>IDENTIFICATION</scope>
    <source>
        <tissue evidence="14">Blood</tissue>
    </source>
</reference>
<accession>A0A2D0SS98</accession>
<comment type="cofactor">
    <cofactor evidence="1">
        <name>Ca(2+)</name>
        <dbReference type="ChEBI" id="CHEBI:29108"/>
    </cofactor>
</comment>
<dbReference type="SUPFAM" id="SSF48619">
    <property type="entry name" value="Phospholipase A2, PLA2"/>
    <property type="match status" value="1"/>
</dbReference>
<feature type="compositionally biased region" description="Polar residues" evidence="10">
    <location>
        <begin position="661"/>
        <end position="677"/>
    </location>
</feature>
<comment type="subcellular location">
    <subcellularLocation>
        <location evidence="2">Secreted</location>
    </subcellularLocation>
</comment>
<evidence type="ECO:0000256" key="7">
    <source>
        <dbReference type="ARBA" id="ARBA00022837"/>
    </source>
</evidence>
<evidence type="ECO:0000313" key="14">
    <source>
        <dbReference type="RefSeq" id="XP_017345180.2"/>
    </source>
</evidence>
<feature type="compositionally biased region" description="Basic and acidic residues" evidence="10">
    <location>
        <begin position="409"/>
        <end position="423"/>
    </location>
</feature>
<evidence type="ECO:0000313" key="13">
    <source>
        <dbReference type="Proteomes" id="UP000221080"/>
    </source>
</evidence>
<dbReference type="CTD" id="50487"/>
<evidence type="ECO:0000256" key="11">
    <source>
        <dbReference type="SAM" id="SignalP"/>
    </source>
</evidence>
<feature type="compositionally biased region" description="Low complexity" evidence="10">
    <location>
        <begin position="636"/>
        <end position="646"/>
    </location>
</feature>
<feature type="chain" id="PRO_5039937572" description="phospholipase A2" evidence="11">
    <location>
        <begin position="24"/>
        <end position="843"/>
    </location>
</feature>
<keyword evidence="13" id="KW-1185">Reference proteome</keyword>
<keyword evidence="5" id="KW-0479">Metal-binding</keyword>
<feature type="compositionally biased region" description="Basic and acidic residues" evidence="10">
    <location>
        <begin position="493"/>
        <end position="523"/>
    </location>
</feature>
<evidence type="ECO:0000256" key="6">
    <source>
        <dbReference type="ARBA" id="ARBA00022801"/>
    </source>
</evidence>
<feature type="domain" description="Phospholipase A2-like central" evidence="12">
    <location>
        <begin position="158"/>
        <end position="279"/>
    </location>
</feature>
<feature type="compositionally biased region" description="Basic and acidic residues" evidence="10">
    <location>
        <begin position="381"/>
        <end position="400"/>
    </location>
</feature>
<dbReference type="GO" id="GO:0046872">
    <property type="term" value="F:metal ion binding"/>
    <property type="evidence" value="ECO:0007669"/>
    <property type="project" value="UniProtKB-KW"/>
</dbReference>
<keyword evidence="11" id="KW-0732">Signal</keyword>
<keyword evidence="9" id="KW-1015">Disulfide bond</keyword>
<keyword evidence="7" id="KW-0106">Calcium</keyword>
<keyword evidence="8" id="KW-0443">Lipid metabolism</keyword>
<dbReference type="GeneID" id="108277191"/>
<dbReference type="PROSITE" id="PS00118">
    <property type="entry name" value="PA2_HIS"/>
    <property type="match status" value="1"/>
</dbReference>
<evidence type="ECO:0000256" key="4">
    <source>
        <dbReference type="ARBA" id="ARBA00022525"/>
    </source>
</evidence>
<evidence type="ECO:0000259" key="12">
    <source>
        <dbReference type="SMART" id="SM00085"/>
    </source>
</evidence>
<name>A0A2D0SS98_ICTPU</name>